<name>A0AAF0IHL4_9EURO</name>
<accession>A0AAF0IHL4</accession>
<feature type="region of interest" description="Disordered" evidence="1">
    <location>
        <begin position="274"/>
        <end position="294"/>
    </location>
</feature>
<gene>
    <name evidence="4" type="ORF">PRK78_002472</name>
</gene>
<dbReference type="Gene3D" id="1.20.1050.10">
    <property type="match status" value="1"/>
</dbReference>
<dbReference type="InterPro" id="IPR054416">
    <property type="entry name" value="GST_UstS-like_C"/>
</dbReference>
<proteinExistence type="predicted"/>
<dbReference type="Proteomes" id="UP001219355">
    <property type="component" value="Chromosome 2"/>
</dbReference>
<feature type="domain" description="Glutathione S-transferase UstS-like C-terminal" evidence="3">
    <location>
        <begin position="126"/>
        <end position="260"/>
    </location>
</feature>
<dbReference type="EMBL" id="CP120628">
    <property type="protein sequence ID" value="WEW57013.1"/>
    <property type="molecule type" value="Genomic_DNA"/>
</dbReference>
<reference evidence="4" key="1">
    <citation type="submission" date="2023-03" db="EMBL/GenBank/DDBJ databases">
        <title>Emydomyces testavorans Genome Sequence.</title>
        <authorList>
            <person name="Hoyer L."/>
        </authorList>
    </citation>
    <scope>NUCLEOTIDE SEQUENCE</scope>
    <source>
        <strain evidence="4">16-2883</strain>
    </source>
</reference>
<dbReference type="SUPFAM" id="SSF52833">
    <property type="entry name" value="Thioredoxin-like"/>
    <property type="match status" value="1"/>
</dbReference>
<evidence type="ECO:0000259" key="3">
    <source>
        <dbReference type="Pfam" id="PF22041"/>
    </source>
</evidence>
<dbReference type="InterPro" id="IPR036282">
    <property type="entry name" value="Glutathione-S-Trfase_C_sf"/>
</dbReference>
<dbReference type="InterPro" id="IPR036249">
    <property type="entry name" value="Thioredoxin-like_sf"/>
</dbReference>
<dbReference type="Pfam" id="PF22041">
    <property type="entry name" value="GST_C_7"/>
    <property type="match status" value="1"/>
</dbReference>
<dbReference type="AlphaFoldDB" id="A0AAF0IHL4"/>
<protein>
    <recommendedName>
        <fullName evidence="6">GST N-terminal domain-containing protein</fullName>
    </recommendedName>
</protein>
<evidence type="ECO:0000259" key="2">
    <source>
        <dbReference type="Pfam" id="PF13409"/>
    </source>
</evidence>
<evidence type="ECO:0008006" key="6">
    <source>
        <dbReference type="Google" id="ProtNLM"/>
    </source>
</evidence>
<feature type="domain" description="GST N-terminal" evidence="2">
    <location>
        <begin position="24"/>
        <end position="103"/>
    </location>
</feature>
<evidence type="ECO:0000313" key="4">
    <source>
        <dbReference type="EMBL" id="WEW57013.1"/>
    </source>
</evidence>
<dbReference type="SUPFAM" id="SSF47616">
    <property type="entry name" value="GST C-terminal domain-like"/>
    <property type="match status" value="1"/>
</dbReference>
<dbReference type="InterPro" id="IPR004045">
    <property type="entry name" value="Glutathione_S-Trfase_N"/>
</dbReference>
<keyword evidence="5" id="KW-1185">Reference proteome</keyword>
<evidence type="ECO:0000256" key="1">
    <source>
        <dbReference type="SAM" id="MobiDB-lite"/>
    </source>
</evidence>
<organism evidence="4 5">
    <name type="scientific">Emydomyces testavorans</name>
    <dbReference type="NCBI Taxonomy" id="2070801"/>
    <lineage>
        <taxon>Eukaryota</taxon>
        <taxon>Fungi</taxon>
        <taxon>Dikarya</taxon>
        <taxon>Ascomycota</taxon>
        <taxon>Pezizomycotina</taxon>
        <taxon>Eurotiomycetes</taxon>
        <taxon>Eurotiomycetidae</taxon>
        <taxon>Onygenales</taxon>
        <taxon>Nannizziopsiaceae</taxon>
        <taxon>Emydomyces</taxon>
    </lineage>
</organism>
<dbReference type="Gene3D" id="3.40.30.10">
    <property type="entry name" value="Glutaredoxin"/>
    <property type="match status" value="1"/>
</dbReference>
<evidence type="ECO:0000313" key="5">
    <source>
        <dbReference type="Proteomes" id="UP001219355"/>
    </source>
</evidence>
<dbReference type="Pfam" id="PF13409">
    <property type="entry name" value="GST_N_2"/>
    <property type="match status" value="1"/>
</dbReference>
<sequence length="294" mass="32398">MAGQGAKVHFLDITSTFPGPNKSWSPNTLRTRLVLNYKQIPYTQSYLPYPSIAPVLRSLRLPPLSNGPVPYTLPAIIHAASIPGTPTRHALNDSWPIAQHLEHAFPAPQHPSIFPTPASYPLAVAVQTILADTMRQGMAVHIPKVAAYLEPSCAEYFSRTRAVRFGKSLPEFAAKGAELERVWAEMETGFGTLAAILRGAEGVEKKAGPFFEGDQVGYADLVLMAMFGWYMRNDRADWERLMDIGKEGEFGRLWEACLPWLEGQGEEVEFPVPVEEDDDEGSAVDSGPILFKSS</sequence>